<dbReference type="AlphaFoldDB" id="A0A5C2RYW4"/>
<dbReference type="EMBL" id="ML122289">
    <property type="protein sequence ID" value="RPD56276.1"/>
    <property type="molecule type" value="Genomic_DNA"/>
</dbReference>
<evidence type="ECO:0000256" key="1">
    <source>
        <dbReference type="SAM" id="MobiDB-lite"/>
    </source>
</evidence>
<keyword evidence="3" id="KW-1185">Reference proteome</keyword>
<feature type="compositionally biased region" description="Basic residues" evidence="1">
    <location>
        <begin position="175"/>
        <end position="185"/>
    </location>
</feature>
<protein>
    <submittedName>
        <fullName evidence="2">Uncharacterized protein</fullName>
    </submittedName>
</protein>
<feature type="compositionally biased region" description="Polar residues" evidence="1">
    <location>
        <begin position="77"/>
        <end position="89"/>
    </location>
</feature>
<name>A0A5C2RYW4_9APHY</name>
<evidence type="ECO:0000313" key="3">
    <source>
        <dbReference type="Proteomes" id="UP000313359"/>
    </source>
</evidence>
<dbReference type="Proteomes" id="UP000313359">
    <property type="component" value="Unassembled WGS sequence"/>
</dbReference>
<accession>A0A5C2RYW4</accession>
<gene>
    <name evidence="2" type="ORF">L227DRAFT_614666</name>
</gene>
<sequence length="185" mass="19057">MAVLTSASDDPLAVAIGELDTAQINIMVAAFAAADPQHFPEFDPPLPNIGASTSDDHPTITPETSVPLAPHSPPPSSVSTEAPPDSSTPGPDPNVPWSTIGAVQETDERTPPDGEGSVEHGAAVGSDVDTAGTEMENADPPVLDESHSLVAGRPKRTTRPPPQKDADWAGSTGKRANKRKKAAHA</sequence>
<evidence type="ECO:0000313" key="2">
    <source>
        <dbReference type="EMBL" id="RPD56276.1"/>
    </source>
</evidence>
<feature type="region of interest" description="Disordered" evidence="1">
    <location>
        <begin position="39"/>
        <end position="185"/>
    </location>
</feature>
<proteinExistence type="predicted"/>
<reference evidence="2" key="1">
    <citation type="journal article" date="2018" name="Genome Biol. Evol.">
        <title>Genomics and development of Lentinus tigrinus, a white-rot wood-decaying mushroom with dimorphic fruiting bodies.</title>
        <authorList>
            <person name="Wu B."/>
            <person name="Xu Z."/>
            <person name="Knudson A."/>
            <person name="Carlson A."/>
            <person name="Chen N."/>
            <person name="Kovaka S."/>
            <person name="LaButti K."/>
            <person name="Lipzen A."/>
            <person name="Pennachio C."/>
            <person name="Riley R."/>
            <person name="Schakwitz W."/>
            <person name="Umezawa K."/>
            <person name="Ohm R.A."/>
            <person name="Grigoriev I.V."/>
            <person name="Nagy L.G."/>
            <person name="Gibbons J."/>
            <person name="Hibbett D."/>
        </authorList>
    </citation>
    <scope>NUCLEOTIDE SEQUENCE [LARGE SCALE GENOMIC DNA]</scope>
    <source>
        <strain evidence="2">ALCF2SS1-6</strain>
    </source>
</reference>
<organism evidence="2 3">
    <name type="scientific">Lentinus tigrinus ALCF2SS1-6</name>
    <dbReference type="NCBI Taxonomy" id="1328759"/>
    <lineage>
        <taxon>Eukaryota</taxon>
        <taxon>Fungi</taxon>
        <taxon>Dikarya</taxon>
        <taxon>Basidiomycota</taxon>
        <taxon>Agaricomycotina</taxon>
        <taxon>Agaricomycetes</taxon>
        <taxon>Polyporales</taxon>
        <taxon>Polyporaceae</taxon>
        <taxon>Lentinus</taxon>
    </lineage>
</organism>